<dbReference type="GO" id="GO:0003824">
    <property type="term" value="F:catalytic activity"/>
    <property type="evidence" value="ECO:0007669"/>
    <property type="project" value="UniProtKB-ARBA"/>
</dbReference>
<evidence type="ECO:0000259" key="1">
    <source>
        <dbReference type="Pfam" id="PF00561"/>
    </source>
</evidence>
<dbReference type="Gene3D" id="3.40.50.1820">
    <property type="entry name" value="alpha/beta hydrolase"/>
    <property type="match status" value="1"/>
</dbReference>
<organism evidence="2 3">
    <name type="scientific">Krasilnikoviella flava</name>
    <dbReference type="NCBI Taxonomy" id="526729"/>
    <lineage>
        <taxon>Bacteria</taxon>
        <taxon>Bacillati</taxon>
        <taxon>Actinomycetota</taxon>
        <taxon>Actinomycetes</taxon>
        <taxon>Micrococcales</taxon>
        <taxon>Promicromonosporaceae</taxon>
        <taxon>Krasilnikoviella</taxon>
    </lineage>
</organism>
<reference evidence="2 3" key="1">
    <citation type="submission" date="2017-02" db="EMBL/GenBank/DDBJ databases">
        <authorList>
            <person name="Peterson S.W."/>
        </authorList>
    </citation>
    <scope>NUCLEOTIDE SEQUENCE [LARGE SCALE GENOMIC DNA]</scope>
    <source>
        <strain evidence="2 3">DSM 21481</strain>
    </source>
</reference>
<dbReference type="InterPro" id="IPR029058">
    <property type="entry name" value="AB_hydrolase_fold"/>
</dbReference>
<accession>A0A1T5I7D5</accession>
<dbReference type="SUPFAM" id="SSF53474">
    <property type="entry name" value="alpha/beta-Hydrolases"/>
    <property type="match status" value="1"/>
</dbReference>
<dbReference type="InterPro" id="IPR050266">
    <property type="entry name" value="AB_hydrolase_sf"/>
</dbReference>
<protein>
    <submittedName>
        <fullName evidence="2">Pimeloyl-ACP methyl ester carboxylesterase</fullName>
    </submittedName>
</protein>
<gene>
    <name evidence="2" type="ORF">SAMN04324258_0096</name>
</gene>
<feature type="domain" description="AB hydrolase-1" evidence="1">
    <location>
        <begin position="20"/>
        <end position="248"/>
    </location>
</feature>
<dbReference type="Proteomes" id="UP000189777">
    <property type="component" value="Unassembled WGS sequence"/>
</dbReference>
<dbReference type="PRINTS" id="PR00111">
    <property type="entry name" value="ABHYDROLASE"/>
</dbReference>
<dbReference type="AlphaFoldDB" id="A0A1T5I7D5"/>
<dbReference type="OrthoDB" id="9785847at2"/>
<dbReference type="InterPro" id="IPR000073">
    <property type="entry name" value="AB_hydrolase_1"/>
</dbReference>
<evidence type="ECO:0000313" key="2">
    <source>
        <dbReference type="EMBL" id="SKC35104.1"/>
    </source>
</evidence>
<sequence>MTTTSALLATYPLHEGAGTPVLLLHGFPLDHRMWAAAAQALPEGVRAIGVDLPGQGHSDLGGIPPRLEDVADAVHRTMRAQGEGNAVVVGLSMGGYVALALAERHPGFVVGLGLVDTKSTADLDAARANRLRIADLVTEGQTLDPVLSMPGALLGTTSAEQRRNLFPLLESWIRAQSPSGVAWAQRAMAARPDRTPVLETFDGPVAVVVGAEDQVTPLVEAEHMVHAARDGALTVVPAAGHMSAVEDPATVAAAIGLLHRRVAERTNPPRWPWQYRPASTR</sequence>
<dbReference type="PANTHER" id="PTHR43798">
    <property type="entry name" value="MONOACYLGLYCEROL LIPASE"/>
    <property type="match status" value="1"/>
</dbReference>
<evidence type="ECO:0000313" key="3">
    <source>
        <dbReference type="Proteomes" id="UP000189777"/>
    </source>
</evidence>
<dbReference type="RefSeq" id="WP_079569569.1">
    <property type="nucleotide sequence ID" value="NZ_FUZQ01000001.1"/>
</dbReference>
<dbReference type="STRING" id="526729.SAMN04324258_0096"/>
<dbReference type="EMBL" id="FUZQ01000001">
    <property type="protein sequence ID" value="SKC35104.1"/>
    <property type="molecule type" value="Genomic_DNA"/>
</dbReference>
<keyword evidence="3" id="KW-1185">Reference proteome</keyword>
<dbReference type="Pfam" id="PF00561">
    <property type="entry name" value="Abhydrolase_1"/>
    <property type="match status" value="1"/>
</dbReference>
<name>A0A1T5I7D5_9MICO</name>
<proteinExistence type="predicted"/>